<dbReference type="Gene3D" id="3.40.50.2000">
    <property type="entry name" value="Glycogen Phosphorylase B"/>
    <property type="match status" value="2"/>
</dbReference>
<dbReference type="KEGG" id="rmar:GBA65_03330"/>
<name>A0A6G8PTP2_9ACTN</name>
<dbReference type="Pfam" id="PF00534">
    <property type="entry name" value="Glycos_transf_1"/>
    <property type="match status" value="1"/>
</dbReference>
<dbReference type="EMBL" id="CP045121">
    <property type="protein sequence ID" value="QIN77704.1"/>
    <property type="molecule type" value="Genomic_DNA"/>
</dbReference>
<dbReference type="GO" id="GO:0016757">
    <property type="term" value="F:glycosyltransferase activity"/>
    <property type="evidence" value="ECO:0007669"/>
    <property type="project" value="UniProtKB-KW"/>
</dbReference>
<dbReference type="CDD" id="cd03794">
    <property type="entry name" value="GT4_WbuB-like"/>
    <property type="match status" value="1"/>
</dbReference>
<organism evidence="6 7">
    <name type="scientific">Rubrobacter marinus</name>
    <dbReference type="NCBI Taxonomy" id="2653852"/>
    <lineage>
        <taxon>Bacteria</taxon>
        <taxon>Bacillati</taxon>
        <taxon>Actinomycetota</taxon>
        <taxon>Rubrobacteria</taxon>
        <taxon>Rubrobacterales</taxon>
        <taxon>Rubrobacteraceae</taxon>
        <taxon>Rubrobacter</taxon>
    </lineage>
</organism>
<evidence type="ECO:0000259" key="5">
    <source>
        <dbReference type="Pfam" id="PF13579"/>
    </source>
</evidence>
<feature type="transmembrane region" description="Helical" evidence="3">
    <location>
        <begin position="81"/>
        <end position="99"/>
    </location>
</feature>
<keyword evidence="3" id="KW-0472">Membrane</keyword>
<keyword evidence="3" id="KW-0812">Transmembrane</keyword>
<dbReference type="AlphaFoldDB" id="A0A6G8PTP2"/>
<feature type="domain" description="Glycosyltransferase subfamily 4-like N-terminal" evidence="5">
    <location>
        <begin position="16"/>
        <end position="199"/>
    </location>
</feature>
<dbReference type="InterPro" id="IPR028098">
    <property type="entry name" value="Glyco_trans_4-like_N"/>
</dbReference>
<dbReference type="Pfam" id="PF13579">
    <property type="entry name" value="Glyco_trans_4_4"/>
    <property type="match status" value="1"/>
</dbReference>
<evidence type="ECO:0000259" key="4">
    <source>
        <dbReference type="Pfam" id="PF00534"/>
    </source>
</evidence>
<evidence type="ECO:0000313" key="6">
    <source>
        <dbReference type="EMBL" id="QIN77704.1"/>
    </source>
</evidence>
<dbReference type="SUPFAM" id="SSF53756">
    <property type="entry name" value="UDP-Glycosyltransferase/glycogen phosphorylase"/>
    <property type="match status" value="1"/>
</dbReference>
<dbReference type="InterPro" id="IPR001296">
    <property type="entry name" value="Glyco_trans_1"/>
</dbReference>
<dbReference type="Proteomes" id="UP000502706">
    <property type="component" value="Chromosome"/>
</dbReference>
<dbReference type="PANTHER" id="PTHR12526:SF622">
    <property type="entry name" value="GLYCOSYLTRANSFERASE (GROUP I)"/>
    <property type="match status" value="1"/>
</dbReference>
<dbReference type="RefSeq" id="WP_166395382.1">
    <property type="nucleotide sequence ID" value="NZ_CP045121.1"/>
</dbReference>
<sequence>MNVLIVSQYFWPETFRINDLAEGLMERGHSVTVLTGKPNYPGGALFPGYGLFRPVRQEYKGAKVIRVPLVTRGNGRGRRLALNYLSFAAFASLLGPVLLRGKVDVVFVFEPSPVTVGLPGIVMKRVKRAPLMFWVQDLWPESIAAASTMDSEKVLAWVGRVVRYIYRRSDKVLVQSRGFINSVEKWGARPDDVLYYPNWAEALYKPARPEEDAPERRELPDGFRVVFAGNIGAAQSFETILAAARKLQDRPEIHWVILGEGRQRKWVQEQIGKLGLEGRVHLLGRRPVEDMPRYFALADALLVSLKRDLIFSLTIPGKVQSYLACGRPVIAAIDGEGARVVEEAGCGNTAAAEDADALANAVLDMYEAEPEEREEMGRRARAYFEEHFEREKLFDRLEEWMDELIGGKR</sequence>
<evidence type="ECO:0000256" key="1">
    <source>
        <dbReference type="ARBA" id="ARBA00022676"/>
    </source>
</evidence>
<gene>
    <name evidence="6" type="ORF">GBA65_03330</name>
</gene>
<evidence type="ECO:0000313" key="7">
    <source>
        <dbReference type="Proteomes" id="UP000502706"/>
    </source>
</evidence>
<evidence type="ECO:0000256" key="3">
    <source>
        <dbReference type="SAM" id="Phobius"/>
    </source>
</evidence>
<reference evidence="6 7" key="1">
    <citation type="submission" date="2019-10" db="EMBL/GenBank/DDBJ databases">
        <title>Rubrobacter sp nov SCSIO 52915 isolated from a deep-sea sediment in the South China Sea.</title>
        <authorList>
            <person name="Chen R.W."/>
        </authorList>
    </citation>
    <scope>NUCLEOTIDE SEQUENCE [LARGE SCALE GENOMIC DNA]</scope>
    <source>
        <strain evidence="6 7">SCSIO 52915</strain>
    </source>
</reference>
<keyword evidence="1" id="KW-0328">Glycosyltransferase</keyword>
<proteinExistence type="predicted"/>
<keyword evidence="2 6" id="KW-0808">Transferase</keyword>
<accession>A0A6G8PTP2</accession>
<protein>
    <submittedName>
        <fullName evidence="6">Glycosyltransferase</fullName>
    </submittedName>
</protein>
<dbReference type="PANTHER" id="PTHR12526">
    <property type="entry name" value="GLYCOSYLTRANSFERASE"/>
    <property type="match status" value="1"/>
</dbReference>
<feature type="domain" description="Glycosyl transferase family 1" evidence="4">
    <location>
        <begin position="220"/>
        <end position="381"/>
    </location>
</feature>
<keyword evidence="3" id="KW-1133">Transmembrane helix</keyword>
<evidence type="ECO:0000256" key="2">
    <source>
        <dbReference type="ARBA" id="ARBA00022679"/>
    </source>
</evidence>
<keyword evidence="7" id="KW-1185">Reference proteome</keyword>